<sequence>MTDNSDFRIERDSMGDRQIPGSAYYGIQTLRAMENFPISGLKPLPTYVDACLIIKKATAIVNGELGCIPQDISVAIVKATEEILSGKLRDQFVVDVYQAGAGTSHHMNVNEVLANRALEILGEEKGNYKRVSPNDHVNYGQSTNDVIPTAIRIGGLLALAHTLHPALEKAIASLETKAIEFQDIVKSGRTHLQDAVPVRLGDNFQAWAQILTEHQNRIYTASGDLMVLGLGGSAAGTGMNTHPLYRARVVEILSQLLETPLEPAPHLMAAMQSMAPFVNVSGALRNLAQDLVKISHDLRLMDSGPKTGFKEIQLPPVQPGSSIMPGKYNPVMAEMTSMVCFQVMGYDNAIALAAQAGQLELNVMMPLIAYNLIHSIEILGNTIAALTERCILGITANRERCLAYAEGSLALVTALNPHIGYLNAAAVAKESLETGKSLRQIVLERGLMDAAELATVLNLEQMSGILPLMSESDKVD</sequence>
<dbReference type="STRING" id="56107.Cylst_3639"/>
<dbReference type="PATRIC" id="fig|56107.3.peg.4005"/>
<dbReference type="InterPro" id="IPR018951">
    <property type="entry name" value="Fumarase_C_C"/>
</dbReference>
<evidence type="ECO:0000313" key="6">
    <source>
        <dbReference type="EMBL" id="AFZ25768.1"/>
    </source>
</evidence>
<accession>K9WZY1</accession>
<dbReference type="InterPro" id="IPR020557">
    <property type="entry name" value="Fumarate_lyase_CS"/>
</dbReference>
<dbReference type="FunFam" id="1.10.40.30:FF:000002">
    <property type="entry name" value="Fumarate hydratase class II"/>
    <property type="match status" value="1"/>
</dbReference>
<dbReference type="PANTHER" id="PTHR42696">
    <property type="entry name" value="ASPARTATE AMMONIA-LYASE"/>
    <property type="match status" value="1"/>
</dbReference>
<evidence type="ECO:0000256" key="3">
    <source>
        <dbReference type="ARBA" id="ARBA00023239"/>
    </source>
</evidence>
<evidence type="ECO:0000259" key="4">
    <source>
        <dbReference type="Pfam" id="PF00206"/>
    </source>
</evidence>
<dbReference type="OrthoDB" id="9802809at2"/>
<keyword evidence="3 6" id="KW-0456">Lyase</keyword>
<evidence type="ECO:0000256" key="2">
    <source>
        <dbReference type="ARBA" id="ARBA00012992"/>
    </source>
</evidence>
<comment type="catalytic activity">
    <reaction evidence="1">
        <text>L-aspartate = fumarate + NH4(+)</text>
        <dbReference type="Rhea" id="RHEA:16601"/>
        <dbReference type="ChEBI" id="CHEBI:28938"/>
        <dbReference type="ChEBI" id="CHEBI:29806"/>
        <dbReference type="ChEBI" id="CHEBI:29991"/>
        <dbReference type="EC" id="4.3.1.1"/>
    </reaction>
</comment>
<name>K9WZY1_9NOST</name>
<dbReference type="eggNOG" id="COG1027">
    <property type="taxonomic scope" value="Bacteria"/>
</dbReference>
<dbReference type="GO" id="GO:0005829">
    <property type="term" value="C:cytosol"/>
    <property type="evidence" value="ECO:0007669"/>
    <property type="project" value="TreeGrafter"/>
</dbReference>
<evidence type="ECO:0000259" key="5">
    <source>
        <dbReference type="Pfam" id="PF10415"/>
    </source>
</evidence>
<dbReference type="GO" id="GO:0008797">
    <property type="term" value="F:aspartate ammonia-lyase activity"/>
    <property type="evidence" value="ECO:0007669"/>
    <property type="project" value="UniProtKB-EC"/>
</dbReference>
<dbReference type="GO" id="GO:0006099">
    <property type="term" value="P:tricarboxylic acid cycle"/>
    <property type="evidence" value="ECO:0007669"/>
    <property type="project" value="InterPro"/>
</dbReference>
<protein>
    <recommendedName>
        <fullName evidence="2">aspartate ammonia-lyase</fullName>
        <ecNumber evidence="2">4.3.1.1</ecNumber>
    </recommendedName>
</protein>
<dbReference type="Pfam" id="PF10415">
    <property type="entry name" value="FumaraseC_C"/>
    <property type="match status" value="1"/>
</dbReference>
<gene>
    <name evidence="6" type="ORF">Cylst_3639</name>
</gene>
<dbReference type="FunFam" id="1.20.200.10:FF:000001">
    <property type="entry name" value="Fumarate hydratase, mitochondrial"/>
    <property type="match status" value="1"/>
</dbReference>
<organism evidence="6 7">
    <name type="scientific">Cylindrospermum stagnale PCC 7417</name>
    <dbReference type="NCBI Taxonomy" id="56107"/>
    <lineage>
        <taxon>Bacteria</taxon>
        <taxon>Bacillati</taxon>
        <taxon>Cyanobacteriota</taxon>
        <taxon>Cyanophyceae</taxon>
        <taxon>Nostocales</taxon>
        <taxon>Nostocaceae</taxon>
        <taxon>Cylindrospermum</taxon>
    </lineage>
</organism>
<dbReference type="Gene3D" id="1.10.40.30">
    <property type="entry name" value="Fumarase/aspartase (C-terminal domain)"/>
    <property type="match status" value="1"/>
</dbReference>
<dbReference type="PANTHER" id="PTHR42696:SF2">
    <property type="entry name" value="ASPARTATE AMMONIA-LYASE"/>
    <property type="match status" value="1"/>
</dbReference>
<dbReference type="PRINTS" id="PR00145">
    <property type="entry name" value="ARGSUCLYASE"/>
</dbReference>
<dbReference type="FunFam" id="1.10.275.10:FF:000001">
    <property type="entry name" value="Fumarate hydratase, mitochondrial"/>
    <property type="match status" value="1"/>
</dbReference>
<dbReference type="SUPFAM" id="SSF48557">
    <property type="entry name" value="L-aspartase-like"/>
    <property type="match status" value="1"/>
</dbReference>
<dbReference type="KEGG" id="csg:Cylst_3639"/>
<dbReference type="InterPro" id="IPR051546">
    <property type="entry name" value="Aspartate_Ammonia-Lyase"/>
</dbReference>
<dbReference type="HOGENOM" id="CLU_021594_4_1_3"/>
<dbReference type="InterPro" id="IPR022761">
    <property type="entry name" value="Fumarate_lyase_N"/>
</dbReference>
<keyword evidence="7" id="KW-1185">Reference proteome</keyword>
<evidence type="ECO:0000313" key="7">
    <source>
        <dbReference type="Proteomes" id="UP000010475"/>
    </source>
</evidence>
<dbReference type="InterPro" id="IPR008948">
    <property type="entry name" value="L-Aspartase-like"/>
</dbReference>
<proteinExistence type="predicted"/>
<dbReference type="Pfam" id="PF00206">
    <property type="entry name" value="Lyase_1"/>
    <property type="match status" value="1"/>
</dbReference>
<dbReference type="AlphaFoldDB" id="K9WZY1"/>
<dbReference type="EMBL" id="CP003642">
    <property type="protein sequence ID" value="AFZ25768.1"/>
    <property type="molecule type" value="Genomic_DNA"/>
</dbReference>
<dbReference type="PRINTS" id="PR00149">
    <property type="entry name" value="FUMRATELYASE"/>
</dbReference>
<dbReference type="EC" id="4.3.1.1" evidence="2"/>
<dbReference type="PROSITE" id="PS00163">
    <property type="entry name" value="FUMARATE_LYASES"/>
    <property type="match status" value="1"/>
</dbReference>
<dbReference type="NCBIfam" id="NF008909">
    <property type="entry name" value="PRK12273.1"/>
    <property type="match status" value="1"/>
</dbReference>
<dbReference type="InterPro" id="IPR024083">
    <property type="entry name" value="Fumarase/histidase_N"/>
</dbReference>
<dbReference type="Gene3D" id="1.10.275.10">
    <property type="entry name" value="Fumarase/aspartase (N-terminal domain)"/>
    <property type="match status" value="1"/>
</dbReference>
<dbReference type="GO" id="GO:0006531">
    <property type="term" value="P:aspartate metabolic process"/>
    <property type="evidence" value="ECO:0007669"/>
    <property type="project" value="TreeGrafter"/>
</dbReference>
<dbReference type="RefSeq" id="WP_015209016.1">
    <property type="nucleotide sequence ID" value="NC_019757.1"/>
</dbReference>
<feature type="domain" description="Fumarate lyase N-terminal" evidence="4">
    <location>
        <begin position="17"/>
        <end position="345"/>
    </location>
</feature>
<dbReference type="CDD" id="cd01357">
    <property type="entry name" value="Aspartase"/>
    <property type="match status" value="1"/>
</dbReference>
<feature type="domain" description="Fumarase C C-terminal" evidence="5">
    <location>
        <begin position="411"/>
        <end position="462"/>
    </location>
</feature>
<dbReference type="Proteomes" id="UP000010475">
    <property type="component" value="Chromosome"/>
</dbReference>
<evidence type="ECO:0000256" key="1">
    <source>
        <dbReference type="ARBA" id="ARBA00001494"/>
    </source>
</evidence>
<reference evidence="6 7" key="1">
    <citation type="submission" date="2012-06" db="EMBL/GenBank/DDBJ databases">
        <title>Finished chromosome of genome of Cylindrospermum stagnale PCC 7417.</title>
        <authorList>
            <consortium name="US DOE Joint Genome Institute"/>
            <person name="Gugger M."/>
            <person name="Coursin T."/>
            <person name="Rippka R."/>
            <person name="Tandeau De Marsac N."/>
            <person name="Huntemann M."/>
            <person name="Wei C.-L."/>
            <person name="Han J."/>
            <person name="Detter J.C."/>
            <person name="Han C."/>
            <person name="Tapia R."/>
            <person name="Chen A."/>
            <person name="Kyrpides N."/>
            <person name="Mavromatis K."/>
            <person name="Markowitz V."/>
            <person name="Szeto E."/>
            <person name="Ivanova N."/>
            <person name="Pagani I."/>
            <person name="Pati A."/>
            <person name="Goodwin L."/>
            <person name="Nordberg H.P."/>
            <person name="Cantor M.N."/>
            <person name="Hua S.X."/>
            <person name="Woyke T."/>
            <person name="Kerfeld C.A."/>
        </authorList>
    </citation>
    <scope>NUCLEOTIDE SEQUENCE [LARGE SCALE GENOMIC DNA]</scope>
    <source>
        <strain evidence="6 7">PCC 7417</strain>
    </source>
</reference>
<dbReference type="Gene3D" id="1.20.200.10">
    <property type="entry name" value="Fumarase/aspartase (Central domain)"/>
    <property type="match status" value="1"/>
</dbReference>
<dbReference type="InterPro" id="IPR000362">
    <property type="entry name" value="Fumarate_lyase_fam"/>
</dbReference>